<organism evidence="2 3">
    <name type="scientific">Nocardioides plantarum</name>
    <dbReference type="NCBI Taxonomy" id="29299"/>
    <lineage>
        <taxon>Bacteria</taxon>
        <taxon>Bacillati</taxon>
        <taxon>Actinomycetota</taxon>
        <taxon>Actinomycetes</taxon>
        <taxon>Propionibacteriales</taxon>
        <taxon>Nocardioidaceae</taxon>
        <taxon>Nocardioides</taxon>
    </lineage>
</organism>
<comment type="caution">
    <text evidence="2">The sequence shown here is derived from an EMBL/GenBank/DDBJ whole genome shotgun (WGS) entry which is preliminary data.</text>
</comment>
<reference evidence="2 3" key="1">
    <citation type="submission" date="2024-09" db="EMBL/GenBank/DDBJ databases">
        <authorList>
            <person name="Sun Q."/>
            <person name="Mori K."/>
        </authorList>
    </citation>
    <scope>NUCLEOTIDE SEQUENCE [LARGE SCALE GENOMIC DNA]</scope>
    <source>
        <strain evidence="2 3">JCM 9626</strain>
    </source>
</reference>
<name>A0ABV5K9P3_9ACTN</name>
<sequence>MPGRLRLLLIAAGAGVVVVALVLSVLVSRGDDPAPPKAPSDAATSSGAPAEPPGVALGDVDTLTTAVTRDTFCADVAPGAVEAALGGPASTSTQYADGQRTSVTGSVRDIAHEFGCTWTTSTVTARAWVFAPPVTRQSAAGLVRTARREDGCRPVAGAPAFGSPSIALRCRSGRGVQASYRGLFGDAWVTCALADRRPGGADDLAERAEQWCGAVLAAAGS</sequence>
<evidence type="ECO:0000313" key="3">
    <source>
        <dbReference type="Proteomes" id="UP001589750"/>
    </source>
</evidence>
<feature type="region of interest" description="Disordered" evidence="1">
    <location>
        <begin position="30"/>
        <end position="58"/>
    </location>
</feature>
<gene>
    <name evidence="2" type="ORF">ACFFRI_09975</name>
</gene>
<proteinExistence type="predicted"/>
<protein>
    <submittedName>
        <fullName evidence="2">Uncharacterized protein</fullName>
    </submittedName>
</protein>
<keyword evidence="3" id="KW-1185">Reference proteome</keyword>
<evidence type="ECO:0000256" key="1">
    <source>
        <dbReference type="SAM" id="MobiDB-lite"/>
    </source>
</evidence>
<dbReference type="Proteomes" id="UP001589750">
    <property type="component" value="Unassembled WGS sequence"/>
</dbReference>
<dbReference type="RefSeq" id="WP_140007985.1">
    <property type="nucleotide sequence ID" value="NZ_JBHMDG010000012.1"/>
</dbReference>
<accession>A0ABV5K9P3</accession>
<dbReference type="EMBL" id="JBHMDG010000012">
    <property type="protein sequence ID" value="MFB9313371.1"/>
    <property type="molecule type" value="Genomic_DNA"/>
</dbReference>
<evidence type="ECO:0000313" key="2">
    <source>
        <dbReference type="EMBL" id="MFB9313371.1"/>
    </source>
</evidence>